<dbReference type="Proteomes" id="UP000717696">
    <property type="component" value="Unassembled WGS sequence"/>
</dbReference>
<dbReference type="PANTHER" id="PTHR38791">
    <property type="entry name" value="ZN(II)2CYS6 TRANSCRIPTION FACTOR (EUROFUNG)-RELATED-RELATED"/>
    <property type="match status" value="1"/>
</dbReference>
<protein>
    <submittedName>
        <fullName evidence="3">C6 zinc finger protein</fullName>
    </submittedName>
</protein>
<dbReference type="SUPFAM" id="SSF57701">
    <property type="entry name" value="Zn2/Cys6 DNA-binding domain"/>
    <property type="match status" value="1"/>
</dbReference>
<dbReference type="CDD" id="cd00067">
    <property type="entry name" value="GAL4"/>
    <property type="match status" value="1"/>
</dbReference>
<dbReference type="InterPro" id="IPR036864">
    <property type="entry name" value="Zn2-C6_fun-type_DNA-bd_sf"/>
</dbReference>
<dbReference type="InterPro" id="IPR053175">
    <property type="entry name" value="DHMBA_Reg_Transcription_Factor"/>
</dbReference>
<name>A0A9P9IQY3_9HYPO</name>
<dbReference type="AlphaFoldDB" id="A0A9P9IQY3"/>
<evidence type="ECO:0000313" key="4">
    <source>
        <dbReference type="Proteomes" id="UP000717696"/>
    </source>
</evidence>
<comment type="caution">
    <text evidence="3">The sequence shown here is derived from an EMBL/GenBank/DDBJ whole genome shotgun (WGS) entry which is preliminary data.</text>
</comment>
<feature type="domain" description="Zn(2)-C6 fungal-type" evidence="2">
    <location>
        <begin position="10"/>
        <end position="39"/>
    </location>
</feature>
<accession>A0A9P9IQY3</accession>
<dbReference type="PROSITE" id="PS50048">
    <property type="entry name" value="ZN2_CY6_FUNGAL_2"/>
    <property type="match status" value="1"/>
</dbReference>
<gene>
    <name evidence="3" type="ORF">B0J13DRAFT_483458</name>
</gene>
<evidence type="ECO:0000256" key="1">
    <source>
        <dbReference type="ARBA" id="ARBA00023242"/>
    </source>
</evidence>
<dbReference type="GO" id="GO:0008270">
    <property type="term" value="F:zinc ion binding"/>
    <property type="evidence" value="ECO:0007669"/>
    <property type="project" value="InterPro"/>
</dbReference>
<dbReference type="EMBL" id="JAGMUU010000022">
    <property type="protein sequence ID" value="KAH7127954.1"/>
    <property type="molecule type" value="Genomic_DNA"/>
</dbReference>
<evidence type="ECO:0000259" key="2">
    <source>
        <dbReference type="PROSITE" id="PS50048"/>
    </source>
</evidence>
<dbReference type="PROSITE" id="PS00463">
    <property type="entry name" value="ZN2_CY6_FUNGAL_1"/>
    <property type="match status" value="1"/>
</dbReference>
<keyword evidence="1" id="KW-0539">Nucleus</keyword>
<proteinExistence type="predicted"/>
<dbReference type="Pfam" id="PF00172">
    <property type="entry name" value="Zn_clus"/>
    <property type="match status" value="1"/>
</dbReference>
<dbReference type="OrthoDB" id="4220372at2759"/>
<reference evidence="3" key="1">
    <citation type="journal article" date="2021" name="Nat. Commun.">
        <title>Genetic determinants of endophytism in the Arabidopsis root mycobiome.</title>
        <authorList>
            <person name="Mesny F."/>
            <person name="Miyauchi S."/>
            <person name="Thiergart T."/>
            <person name="Pickel B."/>
            <person name="Atanasova L."/>
            <person name="Karlsson M."/>
            <person name="Huettel B."/>
            <person name="Barry K.W."/>
            <person name="Haridas S."/>
            <person name="Chen C."/>
            <person name="Bauer D."/>
            <person name="Andreopoulos W."/>
            <person name="Pangilinan J."/>
            <person name="LaButti K."/>
            <person name="Riley R."/>
            <person name="Lipzen A."/>
            <person name="Clum A."/>
            <person name="Drula E."/>
            <person name="Henrissat B."/>
            <person name="Kohler A."/>
            <person name="Grigoriev I.V."/>
            <person name="Martin F.M."/>
            <person name="Hacquard S."/>
        </authorList>
    </citation>
    <scope>NUCLEOTIDE SEQUENCE</scope>
    <source>
        <strain evidence="3">MPI-CAGE-AT-0021</strain>
    </source>
</reference>
<keyword evidence="4" id="KW-1185">Reference proteome</keyword>
<dbReference type="SMART" id="SM00066">
    <property type="entry name" value="GAL4"/>
    <property type="match status" value="1"/>
</dbReference>
<dbReference type="Gene3D" id="4.10.240.10">
    <property type="entry name" value="Zn(2)-C6 fungal-type DNA-binding domain"/>
    <property type="match status" value="1"/>
</dbReference>
<evidence type="ECO:0000313" key="3">
    <source>
        <dbReference type="EMBL" id="KAH7127954.1"/>
    </source>
</evidence>
<dbReference type="GO" id="GO:0000981">
    <property type="term" value="F:DNA-binding transcription factor activity, RNA polymerase II-specific"/>
    <property type="evidence" value="ECO:0007669"/>
    <property type="project" value="InterPro"/>
</dbReference>
<organism evidence="3 4">
    <name type="scientific">Dactylonectria estremocensis</name>
    <dbReference type="NCBI Taxonomy" id="1079267"/>
    <lineage>
        <taxon>Eukaryota</taxon>
        <taxon>Fungi</taxon>
        <taxon>Dikarya</taxon>
        <taxon>Ascomycota</taxon>
        <taxon>Pezizomycotina</taxon>
        <taxon>Sordariomycetes</taxon>
        <taxon>Hypocreomycetidae</taxon>
        <taxon>Hypocreales</taxon>
        <taxon>Nectriaceae</taxon>
        <taxon>Dactylonectria</taxon>
    </lineage>
</organism>
<sequence>MVYRGRPSRGCENCRKVHKKCDEKKPECSRCVKMQKPCSGYRDLSTLMFCDETSKTQQKIQRQHMPIQGSQQMLSPNVTFTVIPTQESSFTRKISKIPAYSISPSLQDFAIYHFYHANLNNLSDQDPVYHLHTLLPALYAQSRSGSALSLATEAISYASSSKLVPEATQLSRKRYGKAIKALKVALQDPVEVSSDQTLYAILLLSGYETTVWDSNEPPAWGAHVDGAAAVMKLRTKNKLHTSVSRSLFFFIKKSVVLSHMQISQPVDKTFTELDATTFWHGSLEDELIAIAAAIPQLQHTGIKLFTQPQSTNKIDIEEFMFFARTLDCELSDWATEAMNSWSYSAATNANRGAGPEYSPCEIHRYLDFYIARVWNFYRVSRLIILSLLIRATSWWSHVLSETPRDGFDVTKFETLSLHLVDEICASVPFLMGKDLSKMKLPATNRRDKENYSEFTKSGMPENTRLLGIGSFSLLWPLHVACSASSVPTVQREWMRTQLQVIAERGEPRAHSVRATESQTLLGAAENFQFDCV</sequence>
<dbReference type="InterPro" id="IPR001138">
    <property type="entry name" value="Zn2Cys6_DnaBD"/>
</dbReference>